<reference evidence="1" key="1">
    <citation type="submission" date="2020-05" db="EMBL/GenBank/DDBJ databases">
        <title>WGS assembly of Panicum virgatum.</title>
        <authorList>
            <person name="Lovell J.T."/>
            <person name="Jenkins J."/>
            <person name="Shu S."/>
            <person name="Juenger T.E."/>
            <person name="Schmutz J."/>
        </authorList>
    </citation>
    <scope>NUCLEOTIDE SEQUENCE</scope>
    <source>
        <strain evidence="1">AP13</strain>
    </source>
</reference>
<comment type="caution">
    <text evidence="1">The sequence shown here is derived from an EMBL/GenBank/DDBJ whole genome shotgun (WGS) entry which is preliminary data.</text>
</comment>
<evidence type="ECO:0000313" key="1">
    <source>
        <dbReference type="EMBL" id="KAG2563724.1"/>
    </source>
</evidence>
<name>A0A8T0Q089_PANVG</name>
<dbReference type="EMBL" id="CM029051">
    <property type="protein sequence ID" value="KAG2563724.1"/>
    <property type="molecule type" value="Genomic_DNA"/>
</dbReference>
<sequence>MPRGSGLGRGGGSTRGRRRVAHAFNDTQTQWGAHLESVGNDSELEHLLDEHREGMVVRTGLRCHHDLYPILSCSWSGSDAGRRYLACPQVLQPCSFKYWIDQEFSGRARRVIEDLVSMKQSMTELEHERKFLN</sequence>
<proteinExistence type="predicted"/>
<gene>
    <name evidence="1" type="ORF">PVAP13_8KG357804</name>
</gene>
<dbReference type="AlphaFoldDB" id="A0A8T0Q089"/>
<dbReference type="Proteomes" id="UP000823388">
    <property type="component" value="Chromosome 8K"/>
</dbReference>
<accession>A0A8T0Q089</accession>
<keyword evidence="2" id="KW-1185">Reference proteome</keyword>
<organism evidence="1 2">
    <name type="scientific">Panicum virgatum</name>
    <name type="common">Blackwell switchgrass</name>
    <dbReference type="NCBI Taxonomy" id="38727"/>
    <lineage>
        <taxon>Eukaryota</taxon>
        <taxon>Viridiplantae</taxon>
        <taxon>Streptophyta</taxon>
        <taxon>Embryophyta</taxon>
        <taxon>Tracheophyta</taxon>
        <taxon>Spermatophyta</taxon>
        <taxon>Magnoliopsida</taxon>
        <taxon>Liliopsida</taxon>
        <taxon>Poales</taxon>
        <taxon>Poaceae</taxon>
        <taxon>PACMAD clade</taxon>
        <taxon>Panicoideae</taxon>
        <taxon>Panicodae</taxon>
        <taxon>Paniceae</taxon>
        <taxon>Panicinae</taxon>
        <taxon>Panicum</taxon>
        <taxon>Panicum sect. Hiantes</taxon>
    </lineage>
</organism>
<evidence type="ECO:0000313" key="2">
    <source>
        <dbReference type="Proteomes" id="UP000823388"/>
    </source>
</evidence>
<protein>
    <submittedName>
        <fullName evidence="1">Uncharacterized protein</fullName>
    </submittedName>
</protein>